<reference evidence="2" key="1">
    <citation type="submission" date="2020-06" db="EMBL/GenBank/DDBJ databases">
        <title>WGS assembly of Ceratodon purpureus strain R40.</title>
        <authorList>
            <person name="Carey S.B."/>
            <person name="Jenkins J."/>
            <person name="Shu S."/>
            <person name="Lovell J.T."/>
            <person name="Sreedasyam A."/>
            <person name="Maumus F."/>
            <person name="Tiley G.P."/>
            <person name="Fernandez-Pozo N."/>
            <person name="Barry K."/>
            <person name="Chen C."/>
            <person name="Wang M."/>
            <person name="Lipzen A."/>
            <person name="Daum C."/>
            <person name="Saski C.A."/>
            <person name="Payton A.C."/>
            <person name="Mcbreen J.C."/>
            <person name="Conrad R.E."/>
            <person name="Kollar L.M."/>
            <person name="Olsson S."/>
            <person name="Huttunen S."/>
            <person name="Landis J.B."/>
            <person name="Wickett N.J."/>
            <person name="Johnson M.G."/>
            <person name="Rensing S.A."/>
            <person name="Grimwood J."/>
            <person name="Schmutz J."/>
            <person name="Mcdaniel S.F."/>
        </authorList>
    </citation>
    <scope>NUCLEOTIDE SEQUENCE</scope>
    <source>
        <strain evidence="2">R40</strain>
    </source>
</reference>
<name>A0A8T0IE62_CERPU</name>
<feature type="compositionally biased region" description="Basic and acidic residues" evidence="1">
    <location>
        <begin position="101"/>
        <end position="111"/>
    </location>
</feature>
<feature type="compositionally biased region" description="Basic and acidic residues" evidence="1">
    <location>
        <begin position="548"/>
        <end position="565"/>
    </location>
</feature>
<dbReference type="Pfam" id="PF14822">
    <property type="entry name" value="Vasohibin"/>
    <property type="match status" value="1"/>
</dbReference>
<evidence type="ECO:0000256" key="1">
    <source>
        <dbReference type="SAM" id="MobiDB-lite"/>
    </source>
</evidence>
<dbReference type="EMBL" id="CM026424">
    <property type="protein sequence ID" value="KAG0581285.1"/>
    <property type="molecule type" value="Genomic_DNA"/>
</dbReference>
<dbReference type="AlphaFoldDB" id="A0A8T0IE62"/>
<evidence type="ECO:0000313" key="3">
    <source>
        <dbReference type="Proteomes" id="UP000822688"/>
    </source>
</evidence>
<proteinExistence type="predicted"/>
<comment type="caution">
    <text evidence="2">The sequence shown here is derived from an EMBL/GenBank/DDBJ whole genome shotgun (WGS) entry which is preliminary data.</text>
</comment>
<dbReference type="Proteomes" id="UP000822688">
    <property type="component" value="Chromosome 4"/>
</dbReference>
<sequence>MSSCSFSNLSEFNDTAFGWATDQCFLRPRKQRNVLFDLFLTRFGKTSRRAARAVRDFVTCSSPQSNGFSTEDVTTTSQRSPTDVQDSQDETPSTTSNLQTLRDKPGRDDWSNRNGTTSPTRRFSRKLDFNDRERHPHWKNTHDQGVTNGESSLWTHAAEGTSTSNCGQKLPSNFFELPTRQRLRAVKQFLAGFVYKPNSEASLQANKQRPLCRLMATARRIVYKPEPIKSVEAVFLALYLTAGLLSVDRIPVGFETKFAGGVTQHIVVVVQHNDKYGAFGISPNPDLMTKDLQFDSMSSIIENYVKAYEASGHTVLKIRIGLRVEHDVMSSHFICWRHLCLSPGSKSWAECVVDIENHVLRMRHLWDLWMLTGKGHDPHKVGMAKKLEPSNFTPRGKAMEKPGVVAEVKKDVKSGSQVQPTQAMTTQQLWDVESTGSNTEECEHCEQLKRAMPPVDTKRASVTTVKRVKRSGHQDIRFIPKNKIPGQRFTHDSHDPDRQWEAESLGSNTGDSPLKPSIRCKAKQVLKNLVSSSVMSTTPPRRSTNRRGSKDISRNVDTKLRDVSGRKNLGSLYNSSSGRRKSKAG</sequence>
<dbReference type="InterPro" id="IPR028131">
    <property type="entry name" value="VASH1"/>
</dbReference>
<gene>
    <name evidence="2" type="ORF">KC19_4G239600</name>
</gene>
<accession>A0A8T0IE62</accession>
<feature type="region of interest" description="Disordered" evidence="1">
    <location>
        <begin position="468"/>
        <end position="516"/>
    </location>
</feature>
<dbReference type="PANTHER" id="PTHR15750:SF2">
    <property type="entry name" value="VASOHIBIN"/>
    <property type="match status" value="1"/>
</dbReference>
<evidence type="ECO:0008006" key="4">
    <source>
        <dbReference type="Google" id="ProtNLM"/>
    </source>
</evidence>
<evidence type="ECO:0000313" key="2">
    <source>
        <dbReference type="EMBL" id="KAG0581285.1"/>
    </source>
</evidence>
<feature type="region of interest" description="Disordered" evidence="1">
    <location>
        <begin position="530"/>
        <end position="585"/>
    </location>
</feature>
<feature type="compositionally biased region" description="Polar residues" evidence="1">
    <location>
        <begin position="112"/>
        <end position="121"/>
    </location>
</feature>
<dbReference type="PANTHER" id="PTHR15750">
    <property type="entry name" value="VASOHIBIN-1-LIKE ISOFORM X2"/>
    <property type="match status" value="1"/>
</dbReference>
<protein>
    <recommendedName>
        <fullName evidence="4">Vasohibin-2</fullName>
    </recommendedName>
</protein>
<keyword evidence="3" id="KW-1185">Reference proteome</keyword>
<feature type="compositionally biased region" description="Basic and acidic residues" evidence="1">
    <location>
        <begin position="125"/>
        <end position="134"/>
    </location>
</feature>
<feature type="region of interest" description="Disordered" evidence="1">
    <location>
        <begin position="65"/>
        <end position="147"/>
    </location>
</feature>
<feature type="compositionally biased region" description="Basic and acidic residues" evidence="1">
    <location>
        <begin position="489"/>
        <end position="501"/>
    </location>
</feature>
<dbReference type="GO" id="GO:0005737">
    <property type="term" value="C:cytoplasm"/>
    <property type="evidence" value="ECO:0007669"/>
    <property type="project" value="InterPro"/>
</dbReference>
<organism evidence="2 3">
    <name type="scientific">Ceratodon purpureus</name>
    <name type="common">Fire moss</name>
    <name type="synonym">Dicranum purpureum</name>
    <dbReference type="NCBI Taxonomy" id="3225"/>
    <lineage>
        <taxon>Eukaryota</taxon>
        <taxon>Viridiplantae</taxon>
        <taxon>Streptophyta</taxon>
        <taxon>Embryophyta</taxon>
        <taxon>Bryophyta</taxon>
        <taxon>Bryophytina</taxon>
        <taxon>Bryopsida</taxon>
        <taxon>Dicranidae</taxon>
        <taxon>Pseudoditrichales</taxon>
        <taxon>Ditrichaceae</taxon>
        <taxon>Ceratodon</taxon>
    </lineage>
</organism>
<feature type="compositionally biased region" description="Polar residues" evidence="1">
    <location>
        <begin position="65"/>
        <end position="100"/>
    </location>
</feature>